<dbReference type="Proteomes" id="UP001178888">
    <property type="component" value="Unassembled WGS sequence"/>
</dbReference>
<keyword evidence="7" id="KW-1185">Reference proteome</keyword>
<dbReference type="EMBL" id="JAVGVR010000001">
    <property type="protein sequence ID" value="MDQ6598920.1"/>
    <property type="molecule type" value="Genomic_DNA"/>
</dbReference>
<dbReference type="PANTHER" id="PTHR30061">
    <property type="entry name" value="MALTOSE-BINDING PERIPLASMIC PROTEIN"/>
    <property type="match status" value="1"/>
</dbReference>
<protein>
    <submittedName>
        <fullName evidence="5">Sugar ABC transporter substrate-binding protein</fullName>
    </submittedName>
</protein>
<gene>
    <name evidence="5" type="ORF">E2K98_27335</name>
    <name evidence="4" type="ORF">RCG21_21645</name>
</gene>
<reference evidence="4" key="2">
    <citation type="submission" date="2023-08" db="EMBL/GenBank/DDBJ databases">
        <title>Nitrogen cycling bacteria in agricultural field soils.</title>
        <authorList>
            <person name="Jang J."/>
        </authorList>
    </citation>
    <scope>NUCLEOTIDE SEQUENCE</scope>
    <source>
        <strain evidence="4">PS3-36</strain>
    </source>
</reference>
<sequence>MKKWIFLIIFAFILIGSFLYALSFLDTFSKSKAGHGKKTNKTNQIHLTFWRNNGNAAENKAYEELVSSFEAVNPNIKVHMRSFPYGDYEVRLRTELATGNPPDIMTIDSPTLALYANTGSLLSIDSYMRKEGKIEDIPESTLKGMSFQNKIYLAPIVESSIALFYNKHLFKNAGIPFPSGDPNEPMTWEEVLKIAKKLTKPKKGVYGIDPAQGFNDGESPAYFKMPLLWQFGADVLSPDGSTASGYLDSKEALKALQFYQDLYQKDKVAAYELPPDPFVSGKVAMTVLGSWTLAELENNDSTFKLGRDVGVAPLPRERFQVVPNGGWALGISSKTKYSKEAWEFIKYVTSYEGIKTYVKETGDIPARYSVAKDFPEFNQYPKNIFLQQAQKFSKNRPITPAYPVISDAIKTLFEEVGLGGYDVGVAAKEAVEKINIGLKQIQKP</sequence>
<dbReference type="GO" id="GO:0055052">
    <property type="term" value="C:ATP-binding cassette (ABC) transporter complex, substrate-binding subunit-containing"/>
    <property type="evidence" value="ECO:0007669"/>
    <property type="project" value="TreeGrafter"/>
</dbReference>
<evidence type="ECO:0000313" key="6">
    <source>
        <dbReference type="Proteomes" id="UP000295132"/>
    </source>
</evidence>
<proteinExistence type="inferred from homology"/>
<organism evidence="5 6">
    <name type="scientific">Bacillus salipaludis</name>
    <dbReference type="NCBI Taxonomy" id="2547811"/>
    <lineage>
        <taxon>Bacteria</taxon>
        <taxon>Bacillati</taxon>
        <taxon>Bacillota</taxon>
        <taxon>Bacilli</taxon>
        <taxon>Bacillales</taxon>
        <taxon>Bacillaceae</taxon>
        <taxon>Bacillus</taxon>
    </lineage>
</organism>
<dbReference type="GO" id="GO:0055085">
    <property type="term" value="P:transmembrane transport"/>
    <property type="evidence" value="ECO:0007669"/>
    <property type="project" value="InterPro"/>
</dbReference>
<reference evidence="5 6" key="1">
    <citation type="submission" date="2019-03" db="EMBL/GenBank/DDBJ databases">
        <title>Bacillus niacini sp. nov. a Nicotinate-Metabolizing Mesophile Isolated from Soil.</title>
        <authorList>
            <person name="Zhang G."/>
        </authorList>
    </citation>
    <scope>NUCLEOTIDE SEQUENCE [LARGE SCALE GENOMIC DNA]</scope>
    <source>
        <strain evidence="5 6">WN066</strain>
    </source>
</reference>
<dbReference type="InterPro" id="IPR006061">
    <property type="entry name" value="SBP_1_CS"/>
</dbReference>
<dbReference type="GO" id="GO:1901982">
    <property type="term" value="F:maltose binding"/>
    <property type="evidence" value="ECO:0007669"/>
    <property type="project" value="TreeGrafter"/>
</dbReference>
<dbReference type="PROSITE" id="PS01037">
    <property type="entry name" value="SBP_BACTERIAL_1"/>
    <property type="match status" value="1"/>
</dbReference>
<keyword evidence="3" id="KW-0732">Signal</keyword>
<dbReference type="Gene3D" id="3.40.190.10">
    <property type="entry name" value="Periplasmic binding protein-like II"/>
    <property type="match status" value="1"/>
</dbReference>
<dbReference type="GO" id="GO:0042956">
    <property type="term" value="P:maltodextrin transmembrane transport"/>
    <property type="evidence" value="ECO:0007669"/>
    <property type="project" value="TreeGrafter"/>
</dbReference>
<dbReference type="Pfam" id="PF01547">
    <property type="entry name" value="SBP_bac_1"/>
    <property type="match status" value="1"/>
</dbReference>
<keyword evidence="2" id="KW-0813">Transport</keyword>
<dbReference type="CDD" id="cd13585">
    <property type="entry name" value="PBP2_TMBP_like"/>
    <property type="match status" value="1"/>
</dbReference>
<dbReference type="AlphaFoldDB" id="A0A4R5VJ29"/>
<dbReference type="Proteomes" id="UP000295132">
    <property type="component" value="Unassembled WGS sequence"/>
</dbReference>
<evidence type="ECO:0000313" key="5">
    <source>
        <dbReference type="EMBL" id="TDK56195.1"/>
    </source>
</evidence>
<dbReference type="EMBL" id="SMYO01000026">
    <property type="protein sequence ID" value="TDK56195.1"/>
    <property type="molecule type" value="Genomic_DNA"/>
</dbReference>
<comment type="caution">
    <text evidence="5">The sequence shown here is derived from an EMBL/GenBank/DDBJ whole genome shotgun (WGS) entry which is preliminary data.</text>
</comment>
<evidence type="ECO:0000313" key="7">
    <source>
        <dbReference type="Proteomes" id="UP001178888"/>
    </source>
</evidence>
<dbReference type="RefSeq" id="WP_133339768.1">
    <property type="nucleotide sequence ID" value="NZ_JAVGVR010000001.1"/>
</dbReference>
<comment type="similarity">
    <text evidence="1">Belongs to the bacterial solute-binding protein 1 family.</text>
</comment>
<name>A0A4R5VJ29_9BACI</name>
<dbReference type="SUPFAM" id="SSF53850">
    <property type="entry name" value="Periplasmic binding protein-like II"/>
    <property type="match status" value="1"/>
</dbReference>
<evidence type="ECO:0000256" key="1">
    <source>
        <dbReference type="ARBA" id="ARBA00008520"/>
    </source>
</evidence>
<dbReference type="InterPro" id="IPR006059">
    <property type="entry name" value="SBP"/>
</dbReference>
<dbReference type="PANTHER" id="PTHR30061:SF50">
    <property type="entry name" value="MALTOSE_MALTODEXTRIN-BINDING PERIPLASMIC PROTEIN"/>
    <property type="match status" value="1"/>
</dbReference>
<evidence type="ECO:0000313" key="4">
    <source>
        <dbReference type="EMBL" id="MDQ6598920.1"/>
    </source>
</evidence>
<accession>A0A4R5VJ29</accession>
<dbReference type="GO" id="GO:0015768">
    <property type="term" value="P:maltose transport"/>
    <property type="evidence" value="ECO:0007669"/>
    <property type="project" value="TreeGrafter"/>
</dbReference>
<evidence type="ECO:0000256" key="3">
    <source>
        <dbReference type="ARBA" id="ARBA00022729"/>
    </source>
</evidence>
<evidence type="ECO:0000256" key="2">
    <source>
        <dbReference type="ARBA" id="ARBA00022448"/>
    </source>
</evidence>